<proteinExistence type="predicted"/>
<accession>A0A2N1NR88</accession>
<organism evidence="2 3">
    <name type="scientific">Rhizophagus irregularis</name>
    <dbReference type="NCBI Taxonomy" id="588596"/>
    <lineage>
        <taxon>Eukaryota</taxon>
        <taxon>Fungi</taxon>
        <taxon>Fungi incertae sedis</taxon>
        <taxon>Mucoromycota</taxon>
        <taxon>Glomeromycotina</taxon>
        <taxon>Glomeromycetes</taxon>
        <taxon>Glomerales</taxon>
        <taxon>Glomeraceae</taxon>
        <taxon>Rhizophagus</taxon>
    </lineage>
</organism>
<feature type="compositionally biased region" description="Polar residues" evidence="1">
    <location>
        <begin position="452"/>
        <end position="466"/>
    </location>
</feature>
<feature type="compositionally biased region" description="Acidic residues" evidence="1">
    <location>
        <begin position="304"/>
        <end position="315"/>
    </location>
</feature>
<feature type="compositionally biased region" description="Basic residues" evidence="1">
    <location>
        <begin position="469"/>
        <end position="479"/>
    </location>
</feature>
<feature type="compositionally biased region" description="Basic residues" evidence="1">
    <location>
        <begin position="87"/>
        <end position="99"/>
    </location>
</feature>
<gene>
    <name evidence="2" type="ORF">RhiirC2_772574</name>
</gene>
<feature type="compositionally biased region" description="Polar residues" evidence="1">
    <location>
        <begin position="413"/>
        <end position="424"/>
    </location>
</feature>
<dbReference type="EMBL" id="LLXL01000187">
    <property type="protein sequence ID" value="PKK76387.1"/>
    <property type="molecule type" value="Genomic_DNA"/>
</dbReference>
<feature type="region of interest" description="Disordered" evidence="1">
    <location>
        <begin position="205"/>
        <end position="260"/>
    </location>
</feature>
<feature type="compositionally biased region" description="Low complexity" evidence="1">
    <location>
        <begin position="18"/>
        <end position="36"/>
    </location>
</feature>
<evidence type="ECO:0000313" key="3">
    <source>
        <dbReference type="Proteomes" id="UP000233469"/>
    </source>
</evidence>
<reference evidence="2 3" key="2">
    <citation type="submission" date="2017-10" db="EMBL/GenBank/DDBJ databases">
        <title>Extensive intraspecific genome diversity in a model arbuscular mycorrhizal fungus.</title>
        <authorList>
            <person name="Chen E.C.H."/>
            <person name="Morin E."/>
            <person name="Baudet D."/>
            <person name="Noel J."/>
            <person name="Ndikumana S."/>
            <person name="Charron P."/>
            <person name="St-Onge C."/>
            <person name="Giorgi J."/>
            <person name="Grigoriev I.V."/>
            <person name="Roux C."/>
            <person name="Martin F.M."/>
            <person name="Corradi N."/>
        </authorList>
    </citation>
    <scope>NUCLEOTIDE SEQUENCE [LARGE SCALE GENOMIC DNA]</scope>
    <source>
        <strain evidence="2 3">C2</strain>
    </source>
</reference>
<comment type="caution">
    <text evidence="2">The sequence shown here is derived from an EMBL/GenBank/DDBJ whole genome shotgun (WGS) entry which is preliminary data.</text>
</comment>
<feature type="region of interest" description="Disordered" evidence="1">
    <location>
        <begin position="304"/>
        <end position="424"/>
    </location>
</feature>
<feature type="region of interest" description="Disordered" evidence="1">
    <location>
        <begin position="81"/>
        <end position="121"/>
    </location>
</feature>
<feature type="compositionally biased region" description="Polar residues" evidence="1">
    <location>
        <begin position="373"/>
        <end position="384"/>
    </location>
</feature>
<name>A0A2N1NR88_9GLOM</name>
<dbReference type="VEuPathDB" id="FungiDB:FUN_017486"/>
<feature type="compositionally biased region" description="Polar residues" evidence="1">
    <location>
        <begin position="353"/>
        <end position="364"/>
    </location>
</feature>
<dbReference type="Proteomes" id="UP000233469">
    <property type="component" value="Unassembled WGS sequence"/>
</dbReference>
<evidence type="ECO:0000256" key="1">
    <source>
        <dbReference type="SAM" id="MobiDB-lite"/>
    </source>
</evidence>
<feature type="compositionally biased region" description="Polar residues" evidence="1">
    <location>
        <begin position="393"/>
        <end position="404"/>
    </location>
</feature>
<dbReference type="VEuPathDB" id="FungiDB:RhiirA1_522792"/>
<sequence>MKNKKTSEDSSYKESEDNSSNSSASSKKSSAKQKNNLAEITKLEKQLKLLKKQAFKDKDLQQESEPVEHITKVKQLQVQITKETKSPSKKKTVRKKTLVRPKEESTEWSSSDPEQPIPKHKGDNYYDIPRLLHIKKRTWNGYMEAMRHICKEYLSNVAGTTMYKEIDAGLLNKVVDKFNKKNDRFPKTMGDWAQREMIRRYVNNLRESQRNPNQRKRKQKRVISPNLSRPISETEDIDIPDTTKQANIGEQDYPNALPKTNKIRRKVLSEVNTATTDPIIQSEEQHSNRVLQLKEKTINDADEIASDNNEQDSDLDTQNTGKKSTITRRSEVSDLNTQNTGKKSTITRRSEVSDLNTQNTSKKSTITRRSEVSDLNTQNTGKKSTITRRSEVSDLNTQNTSKKSTITRRSEVSDLNTQNTGKKSTITRRLEVSDLNTQNTSKKSAITRRSARINSKPQSTVDNNAIQPPKKKSKSNKKS</sequence>
<feature type="compositionally biased region" description="Polar residues" evidence="1">
    <location>
        <begin position="333"/>
        <end position="344"/>
    </location>
</feature>
<dbReference type="VEuPathDB" id="FungiDB:RhiirFUN_014226"/>
<reference evidence="2 3" key="1">
    <citation type="submission" date="2016-04" db="EMBL/GenBank/DDBJ databases">
        <title>Genome analyses suggest a sexual origin of heterokaryosis in a supposedly ancient asexual fungus.</title>
        <authorList>
            <person name="Ropars J."/>
            <person name="Sedzielewska K."/>
            <person name="Noel J."/>
            <person name="Charron P."/>
            <person name="Farinelli L."/>
            <person name="Marton T."/>
            <person name="Kruger M."/>
            <person name="Pelin A."/>
            <person name="Brachmann A."/>
            <person name="Corradi N."/>
        </authorList>
    </citation>
    <scope>NUCLEOTIDE SEQUENCE [LARGE SCALE GENOMIC DNA]</scope>
    <source>
        <strain evidence="2 3">C2</strain>
    </source>
</reference>
<feature type="compositionally biased region" description="Basic and acidic residues" evidence="1">
    <location>
        <begin position="1"/>
        <end position="16"/>
    </location>
</feature>
<feature type="region of interest" description="Disordered" evidence="1">
    <location>
        <begin position="436"/>
        <end position="479"/>
    </location>
</feature>
<dbReference type="AlphaFoldDB" id="A0A2N1NR88"/>
<evidence type="ECO:0000313" key="2">
    <source>
        <dbReference type="EMBL" id="PKK76387.1"/>
    </source>
</evidence>
<protein>
    <submittedName>
        <fullName evidence="2">Uncharacterized protein</fullName>
    </submittedName>
</protein>
<feature type="region of interest" description="Disordered" evidence="1">
    <location>
        <begin position="1"/>
        <end position="37"/>
    </location>
</feature>